<dbReference type="EMBL" id="MBFT01000091">
    <property type="protein sequence ID" value="PVU98062.1"/>
    <property type="molecule type" value="Genomic_DNA"/>
</dbReference>
<dbReference type="Gene3D" id="3.20.20.60">
    <property type="entry name" value="Phosphoenolpyruvate-binding domains"/>
    <property type="match status" value="1"/>
</dbReference>
<evidence type="ECO:0000256" key="2">
    <source>
        <dbReference type="ARBA" id="ARBA00022723"/>
    </source>
</evidence>
<dbReference type="STRING" id="61424.A0A2T9Z0D0"/>
<name>A0A2T9Z0D0_9FUNG</name>
<protein>
    <recommendedName>
        <fullName evidence="6">HpcH/HpaI aldolase/citrate lyase domain-containing protein</fullName>
    </recommendedName>
</protein>
<evidence type="ECO:0000256" key="1">
    <source>
        <dbReference type="ARBA" id="ARBA00001946"/>
    </source>
</evidence>
<dbReference type="PIRSF" id="PIRSF015582">
    <property type="entry name" value="Cit_lyase_B"/>
    <property type="match status" value="1"/>
</dbReference>
<feature type="binding site" evidence="5">
    <location>
        <position position="149"/>
    </location>
    <ligand>
        <name>Mg(2+)</name>
        <dbReference type="ChEBI" id="CHEBI:18420"/>
    </ligand>
</feature>
<dbReference type="InterPro" id="IPR011206">
    <property type="entry name" value="Citrate_lyase_beta/mcl1/mcl2"/>
</dbReference>
<dbReference type="Proteomes" id="UP000245699">
    <property type="component" value="Unassembled WGS sequence"/>
</dbReference>
<feature type="binding site" evidence="4">
    <location>
        <position position="87"/>
    </location>
    <ligand>
        <name>substrate</name>
    </ligand>
</feature>
<feature type="domain" description="HpcH/HpaI aldolase/citrate lyase" evidence="6">
    <location>
        <begin position="26"/>
        <end position="244"/>
    </location>
</feature>
<evidence type="ECO:0000256" key="5">
    <source>
        <dbReference type="PIRSR" id="PIRSR015582-2"/>
    </source>
</evidence>
<dbReference type="PANTHER" id="PTHR32308:SF0">
    <property type="entry name" value="HPCH_HPAI ALDOLASE_CITRATE LYASE DOMAIN-CONTAINING PROTEIN"/>
    <property type="match status" value="1"/>
</dbReference>
<sequence length="316" mass="35562">MTRSQLGTNLIPNTEAQPADKRKIRRSLLFVDVSNEENVQRSLSSNTDLVIYDLEDCVPLDHKQVAKDNIIRILNLERTTNSEIGVRINSIGSGHEVEDLKLVLPSDKVEVLLIPKVESPSDIHFVCNLIDLYATEEGKKRIRLIAAVETSLAMMNIREIAQCSDRLDTLMFAVEDYCINSESTRSAGFPELYYARSLVSNAAHAYGLESLDMINIFNPTQADFEEECKQGYRMGFSGKQTSDPSHIDTIHKAYCPDEETIARAVAKIKDFQARTKESLGSTMLDNKVTDIPYFKWAERILRRARISGVDVDSLLA</sequence>
<proteinExistence type="predicted"/>
<dbReference type="GO" id="GO:0006107">
    <property type="term" value="P:oxaloacetate metabolic process"/>
    <property type="evidence" value="ECO:0007669"/>
    <property type="project" value="TreeGrafter"/>
</dbReference>
<evidence type="ECO:0000259" key="6">
    <source>
        <dbReference type="Pfam" id="PF03328"/>
    </source>
</evidence>
<dbReference type="InterPro" id="IPR015813">
    <property type="entry name" value="Pyrv/PenolPyrv_kinase-like_dom"/>
</dbReference>
<comment type="caution">
    <text evidence="7">The sequence shown here is derived from an EMBL/GenBank/DDBJ whole genome shotgun (WGS) entry which is preliminary data.</text>
</comment>
<feature type="binding site" evidence="4">
    <location>
        <position position="149"/>
    </location>
    <ligand>
        <name>substrate</name>
    </ligand>
</feature>
<dbReference type="SUPFAM" id="SSF51621">
    <property type="entry name" value="Phosphoenolpyruvate/pyruvate domain"/>
    <property type="match status" value="1"/>
</dbReference>
<dbReference type="GO" id="GO:0000287">
    <property type="term" value="F:magnesium ion binding"/>
    <property type="evidence" value="ECO:0007669"/>
    <property type="project" value="TreeGrafter"/>
</dbReference>
<dbReference type="InterPro" id="IPR040442">
    <property type="entry name" value="Pyrv_kinase-like_dom_sf"/>
</dbReference>
<dbReference type="Pfam" id="PF03328">
    <property type="entry name" value="HpcH_HpaI"/>
    <property type="match status" value="1"/>
</dbReference>
<dbReference type="OrthoDB" id="1773at2759"/>
<dbReference type="InterPro" id="IPR005000">
    <property type="entry name" value="Aldolase/citrate-lyase_domain"/>
</dbReference>
<keyword evidence="8" id="KW-1185">Reference proteome</keyword>
<dbReference type="PANTHER" id="PTHR32308">
    <property type="entry name" value="LYASE BETA SUBUNIT, PUTATIVE (AFU_ORTHOLOGUE AFUA_4G13030)-RELATED"/>
    <property type="match status" value="1"/>
</dbReference>
<evidence type="ECO:0000313" key="7">
    <source>
        <dbReference type="EMBL" id="PVU98062.1"/>
    </source>
</evidence>
<accession>A0A2T9Z0D0</accession>
<gene>
    <name evidence="7" type="ORF">BB559_001802</name>
</gene>
<dbReference type="AlphaFoldDB" id="A0A2T9Z0D0"/>
<reference evidence="7 8" key="1">
    <citation type="journal article" date="2018" name="MBio">
        <title>Comparative Genomics Reveals the Core Gene Toolbox for the Fungus-Insect Symbiosis.</title>
        <authorList>
            <person name="Wang Y."/>
            <person name="Stata M."/>
            <person name="Wang W."/>
            <person name="Stajich J.E."/>
            <person name="White M.M."/>
            <person name="Moncalvo J.M."/>
        </authorList>
    </citation>
    <scope>NUCLEOTIDE SEQUENCE [LARGE SCALE GENOMIC DNA]</scope>
    <source>
        <strain evidence="7 8">AUS-77-4</strain>
    </source>
</reference>
<feature type="binding site" evidence="5">
    <location>
        <position position="176"/>
    </location>
    <ligand>
        <name>Mg(2+)</name>
        <dbReference type="ChEBI" id="CHEBI:18420"/>
    </ligand>
</feature>
<keyword evidence="3 5" id="KW-0460">Magnesium</keyword>
<evidence type="ECO:0000256" key="4">
    <source>
        <dbReference type="PIRSR" id="PIRSR015582-1"/>
    </source>
</evidence>
<dbReference type="GO" id="GO:0003824">
    <property type="term" value="F:catalytic activity"/>
    <property type="evidence" value="ECO:0007669"/>
    <property type="project" value="InterPro"/>
</dbReference>
<organism evidence="7 8">
    <name type="scientific">Furculomyces boomerangus</name>
    <dbReference type="NCBI Taxonomy" id="61424"/>
    <lineage>
        <taxon>Eukaryota</taxon>
        <taxon>Fungi</taxon>
        <taxon>Fungi incertae sedis</taxon>
        <taxon>Zoopagomycota</taxon>
        <taxon>Kickxellomycotina</taxon>
        <taxon>Harpellomycetes</taxon>
        <taxon>Harpellales</taxon>
        <taxon>Harpellaceae</taxon>
        <taxon>Furculomyces</taxon>
    </lineage>
</organism>
<keyword evidence="2 5" id="KW-0479">Metal-binding</keyword>
<comment type="cofactor">
    <cofactor evidence="1">
        <name>Mg(2+)</name>
        <dbReference type="ChEBI" id="CHEBI:18420"/>
    </cofactor>
</comment>
<evidence type="ECO:0000256" key="3">
    <source>
        <dbReference type="ARBA" id="ARBA00022842"/>
    </source>
</evidence>
<evidence type="ECO:0000313" key="8">
    <source>
        <dbReference type="Proteomes" id="UP000245699"/>
    </source>
</evidence>